<dbReference type="InterPro" id="IPR011251">
    <property type="entry name" value="Luciferase-like_dom"/>
</dbReference>
<name>A0ABQ3VUC7_9CHLR</name>
<dbReference type="Gene3D" id="3.20.20.30">
    <property type="entry name" value="Luciferase-like domain"/>
    <property type="match status" value="1"/>
</dbReference>
<dbReference type="PANTHER" id="PTHR42847:SF8">
    <property type="entry name" value="CONSERVED PROTEIN"/>
    <property type="match status" value="1"/>
</dbReference>
<keyword evidence="2" id="KW-0288">FMN</keyword>
<evidence type="ECO:0000313" key="7">
    <source>
        <dbReference type="Proteomes" id="UP000635565"/>
    </source>
</evidence>
<accession>A0ABQ3VUC7</accession>
<dbReference type="InterPro" id="IPR019952">
    <property type="entry name" value="F420_OxRdatse_Rv1855c_pred"/>
</dbReference>
<dbReference type="PANTHER" id="PTHR42847">
    <property type="entry name" value="ALKANESULFONATE MONOOXYGENASE"/>
    <property type="match status" value="1"/>
</dbReference>
<feature type="domain" description="Luciferase-like" evidence="5">
    <location>
        <begin position="15"/>
        <end position="250"/>
    </location>
</feature>
<proteinExistence type="predicted"/>
<sequence>MAHLSFGVKTAPQWTTYEDMLAIWQAADEEPLLEHAWLFDHFFPLTQDMSGPCLEGWTVLAAFAAVTKRIRLGLMVTGNTYRHPAVLANIAATVDVISKGRLDFGIGAGWNEYEHSAYGIPLYKPGERLRRLDEACEVIKRLWTEKQANFEGRYYQIKDAYCEPKPVQQPYPPFVIGGGGEKLTLRIVAKYASVWNMAGGSTEDFKRKNAILDEHCAAIGRNPAEIARSIQVPINPDNLQETRKTTQDYIEAGVNHIILNIRPPYPEGIVRRLVQEVVEPLKSSRA</sequence>
<evidence type="ECO:0000256" key="4">
    <source>
        <dbReference type="ARBA" id="ARBA00023033"/>
    </source>
</evidence>
<comment type="caution">
    <text evidence="6">The sequence shown here is derived from an EMBL/GenBank/DDBJ whole genome shotgun (WGS) entry which is preliminary data.</text>
</comment>
<evidence type="ECO:0000259" key="5">
    <source>
        <dbReference type="Pfam" id="PF00296"/>
    </source>
</evidence>
<evidence type="ECO:0000256" key="1">
    <source>
        <dbReference type="ARBA" id="ARBA00022630"/>
    </source>
</evidence>
<evidence type="ECO:0000256" key="2">
    <source>
        <dbReference type="ARBA" id="ARBA00022643"/>
    </source>
</evidence>
<keyword evidence="1" id="KW-0285">Flavoprotein</keyword>
<evidence type="ECO:0000313" key="6">
    <source>
        <dbReference type="EMBL" id="GHO89346.1"/>
    </source>
</evidence>
<keyword evidence="3" id="KW-0560">Oxidoreductase</keyword>
<dbReference type="Pfam" id="PF00296">
    <property type="entry name" value="Bac_luciferase"/>
    <property type="match status" value="1"/>
</dbReference>
<dbReference type="InterPro" id="IPR050172">
    <property type="entry name" value="SsuD_RutA_monooxygenase"/>
</dbReference>
<dbReference type="EMBL" id="BNJJ01000035">
    <property type="protein sequence ID" value="GHO89346.1"/>
    <property type="molecule type" value="Genomic_DNA"/>
</dbReference>
<dbReference type="Proteomes" id="UP000635565">
    <property type="component" value="Unassembled WGS sequence"/>
</dbReference>
<gene>
    <name evidence="6" type="ORF">KSZ_73520</name>
</gene>
<dbReference type="SUPFAM" id="SSF51679">
    <property type="entry name" value="Bacterial luciferase-like"/>
    <property type="match status" value="1"/>
</dbReference>
<reference evidence="6 7" key="1">
    <citation type="journal article" date="2021" name="Int. J. Syst. Evol. Microbiol.">
        <title>Reticulibacter mediterranei gen. nov., sp. nov., within the new family Reticulibacteraceae fam. nov., and Ktedonospora formicarum gen. nov., sp. nov., Ktedonobacter robiniae sp. nov., Dictyobacter formicarum sp. nov. and Dictyobacter arantiisoli sp. nov., belonging to the class Ktedonobacteria.</title>
        <authorList>
            <person name="Yabe S."/>
            <person name="Zheng Y."/>
            <person name="Wang C.M."/>
            <person name="Sakai Y."/>
            <person name="Abe K."/>
            <person name="Yokota A."/>
            <person name="Donadio S."/>
            <person name="Cavaletti L."/>
            <person name="Monciardini P."/>
        </authorList>
    </citation>
    <scope>NUCLEOTIDE SEQUENCE [LARGE SCALE GENOMIC DNA]</scope>
    <source>
        <strain evidence="6 7">SOSP1-9</strain>
    </source>
</reference>
<dbReference type="InterPro" id="IPR036661">
    <property type="entry name" value="Luciferase-like_sf"/>
</dbReference>
<keyword evidence="7" id="KW-1185">Reference proteome</keyword>
<organism evidence="6 7">
    <name type="scientific">Dictyobacter formicarum</name>
    <dbReference type="NCBI Taxonomy" id="2778368"/>
    <lineage>
        <taxon>Bacteria</taxon>
        <taxon>Bacillati</taxon>
        <taxon>Chloroflexota</taxon>
        <taxon>Ktedonobacteria</taxon>
        <taxon>Ktedonobacterales</taxon>
        <taxon>Dictyobacteraceae</taxon>
        <taxon>Dictyobacter</taxon>
    </lineage>
</organism>
<evidence type="ECO:0000256" key="3">
    <source>
        <dbReference type="ARBA" id="ARBA00023002"/>
    </source>
</evidence>
<dbReference type="NCBIfam" id="TIGR03560">
    <property type="entry name" value="F420_Rv1855c"/>
    <property type="match status" value="1"/>
</dbReference>
<keyword evidence="4" id="KW-0503">Monooxygenase</keyword>
<dbReference type="RefSeq" id="WP_201366873.1">
    <property type="nucleotide sequence ID" value="NZ_BNJJ01000035.1"/>
</dbReference>
<protein>
    <submittedName>
        <fullName evidence="6">LLM class F420-dependent oxidoreductase</fullName>
    </submittedName>
</protein>